<evidence type="ECO:0000256" key="1">
    <source>
        <dbReference type="SAM" id="Phobius"/>
    </source>
</evidence>
<dbReference type="EnsemblProtists" id="PYU1_T013159">
    <property type="protein sequence ID" value="PYU1_T013159"/>
    <property type="gene ID" value="PYU1_G013132"/>
</dbReference>
<dbReference type="AlphaFoldDB" id="K3X7G0"/>
<feature type="transmembrane region" description="Helical" evidence="1">
    <location>
        <begin position="75"/>
        <end position="98"/>
    </location>
</feature>
<dbReference type="eggNOG" id="ENOG502S8HD">
    <property type="taxonomic scope" value="Eukaryota"/>
</dbReference>
<proteinExistence type="predicted"/>
<accession>K3X7G0</accession>
<dbReference type="VEuPathDB" id="FungiDB:PYU1_G013132"/>
<feature type="transmembrane region" description="Helical" evidence="1">
    <location>
        <begin position="119"/>
        <end position="140"/>
    </location>
</feature>
<organism evidence="2 3">
    <name type="scientific">Globisporangium ultimum (strain ATCC 200006 / CBS 805.95 / DAOM BR144)</name>
    <name type="common">Pythium ultimum</name>
    <dbReference type="NCBI Taxonomy" id="431595"/>
    <lineage>
        <taxon>Eukaryota</taxon>
        <taxon>Sar</taxon>
        <taxon>Stramenopiles</taxon>
        <taxon>Oomycota</taxon>
        <taxon>Peronosporomycetes</taxon>
        <taxon>Pythiales</taxon>
        <taxon>Pythiaceae</taxon>
        <taxon>Globisporangium</taxon>
    </lineage>
</organism>
<feature type="transmembrane region" description="Helical" evidence="1">
    <location>
        <begin position="42"/>
        <end position="60"/>
    </location>
</feature>
<reference evidence="3" key="2">
    <citation type="submission" date="2010-04" db="EMBL/GenBank/DDBJ databases">
        <authorList>
            <person name="Buell R."/>
            <person name="Hamilton J."/>
            <person name="Hostetler J."/>
        </authorList>
    </citation>
    <scope>NUCLEOTIDE SEQUENCE [LARGE SCALE GENOMIC DNA]</scope>
    <source>
        <strain evidence="3">DAOM:BR144</strain>
    </source>
</reference>
<reference evidence="3" key="1">
    <citation type="journal article" date="2010" name="Genome Biol.">
        <title>Genome sequence of the necrotrophic plant pathogen Pythium ultimum reveals original pathogenicity mechanisms and effector repertoire.</title>
        <authorList>
            <person name="Levesque C.A."/>
            <person name="Brouwer H."/>
            <person name="Cano L."/>
            <person name="Hamilton J.P."/>
            <person name="Holt C."/>
            <person name="Huitema E."/>
            <person name="Raffaele S."/>
            <person name="Robideau G.P."/>
            <person name="Thines M."/>
            <person name="Win J."/>
            <person name="Zerillo M.M."/>
            <person name="Beakes G.W."/>
            <person name="Boore J.L."/>
            <person name="Busam D."/>
            <person name="Dumas B."/>
            <person name="Ferriera S."/>
            <person name="Fuerstenberg S.I."/>
            <person name="Gachon C.M."/>
            <person name="Gaulin E."/>
            <person name="Govers F."/>
            <person name="Grenville-Briggs L."/>
            <person name="Horner N."/>
            <person name="Hostetler J."/>
            <person name="Jiang R.H."/>
            <person name="Johnson J."/>
            <person name="Krajaejun T."/>
            <person name="Lin H."/>
            <person name="Meijer H.J."/>
            <person name="Moore B."/>
            <person name="Morris P."/>
            <person name="Phuntmart V."/>
            <person name="Puiu D."/>
            <person name="Shetty J."/>
            <person name="Stajich J.E."/>
            <person name="Tripathy S."/>
            <person name="Wawra S."/>
            <person name="van West P."/>
            <person name="Whitty B.R."/>
            <person name="Coutinho P.M."/>
            <person name="Henrissat B."/>
            <person name="Martin F."/>
            <person name="Thomas P.D."/>
            <person name="Tyler B.M."/>
            <person name="De Vries R.P."/>
            <person name="Kamoun S."/>
            <person name="Yandell M."/>
            <person name="Tisserat N."/>
            <person name="Buell C.R."/>
        </authorList>
    </citation>
    <scope>NUCLEOTIDE SEQUENCE</scope>
    <source>
        <strain evidence="3">DAOM:BR144</strain>
    </source>
</reference>
<protein>
    <submittedName>
        <fullName evidence="2">Uncharacterized protein</fullName>
    </submittedName>
</protein>
<dbReference type="EMBL" id="GL376577">
    <property type="status" value="NOT_ANNOTATED_CDS"/>
    <property type="molecule type" value="Genomic_DNA"/>
</dbReference>
<keyword evidence="1" id="KW-0472">Membrane</keyword>
<keyword evidence="3" id="KW-1185">Reference proteome</keyword>
<evidence type="ECO:0000313" key="2">
    <source>
        <dbReference type="EnsemblProtists" id="PYU1_T013159"/>
    </source>
</evidence>
<dbReference type="Proteomes" id="UP000019132">
    <property type="component" value="Unassembled WGS sequence"/>
</dbReference>
<keyword evidence="1" id="KW-0812">Transmembrane</keyword>
<dbReference type="OMA" id="ARNEYFL"/>
<reference evidence="2" key="3">
    <citation type="submission" date="2015-02" db="UniProtKB">
        <authorList>
            <consortium name="EnsemblProtists"/>
        </authorList>
    </citation>
    <scope>IDENTIFICATION</scope>
    <source>
        <strain evidence="2">DAOM BR144</strain>
    </source>
</reference>
<sequence length="164" mass="18729">MDHAVAPGNVPRVLEYAPACKQLTLILLGIYSISFSVTWYRVWWDSFIGIAVCLWGYYVLQDTTAELNRKRVQYFYYGTIASMVSHVVAFSVTVYYICKIYIVNDAARFDTIHESDPGTVLFVFLMLFLSIEVLVTGFTIQRTFNLCAELTRNEFFARGGASRV</sequence>
<evidence type="ECO:0000313" key="3">
    <source>
        <dbReference type="Proteomes" id="UP000019132"/>
    </source>
</evidence>
<dbReference type="HOGENOM" id="CLU_134726_0_0_1"/>
<dbReference type="InParanoid" id="K3X7G0"/>
<keyword evidence="1" id="KW-1133">Transmembrane helix</keyword>
<name>K3X7G0_GLOUD</name>
<feature type="transmembrane region" description="Helical" evidence="1">
    <location>
        <begin position="16"/>
        <end position="35"/>
    </location>
</feature>